<proteinExistence type="predicted"/>
<name>A0A8J7HGB2_9CYAN</name>
<gene>
    <name evidence="1" type="ORF">I8751_18055</name>
</gene>
<evidence type="ECO:0000313" key="2">
    <source>
        <dbReference type="Proteomes" id="UP000599391"/>
    </source>
</evidence>
<dbReference type="AlphaFoldDB" id="A0A8J7HGB2"/>
<organism evidence="1 2">
    <name type="scientific">Atlanticothrix silvestris CENA357</name>
    <dbReference type="NCBI Taxonomy" id="1725252"/>
    <lineage>
        <taxon>Bacteria</taxon>
        <taxon>Bacillati</taxon>
        <taxon>Cyanobacteriota</taxon>
        <taxon>Cyanophyceae</taxon>
        <taxon>Nostocales</taxon>
        <taxon>Nodulariaceae</taxon>
        <taxon>Atlanticothrix</taxon>
        <taxon>Atlanticothrix silvestris</taxon>
    </lineage>
</organism>
<reference evidence="1 2" key="1">
    <citation type="journal article" date="2021" name="Int. J. Syst. Evol. Microbiol.">
        <title>Amazonocrinis nigriterrae gen. nov., sp. nov., Atlanticothrix silvestris gen. nov., sp. nov. and Dendronalium phyllosphericum gen. nov., sp. nov., nostocacean cyanobacteria from Brazilian environments.</title>
        <authorList>
            <person name="Alvarenga D.O."/>
            <person name="Andreote A.P.D."/>
            <person name="Branco L.H.Z."/>
            <person name="Delbaje E."/>
            <person name="Cruz R.B."/>
            <person name="Varani A.M."/>
            <person name="Fiore M.F."/>
        </authorList>
    </citation>
    <scope>NUCLEOTIDE SEQUENCE [LARGE SCALE GENOMIC DNA]</scope>
    <source>
        <strain evidence="1 2">CENA357</strain>
    </source>
</reference>
<dbReference type="RefSeq" id="WP_214440478.1">
    <property type="nucleotide sequence ID" value="NZ_JAECZB010000067.1"/>
</dbReference>
<sequence length="54" mass="6199">MVFIWAKAYLLVNLRKVGDRSYGQNLEISSNMVMLLFIVVISNDIRQIIQNSAI</sequence>
<keyword evidence="2" id="KW-1185">Reference proteome</keyword>
<evidence type="ECO:0000313" key="1">
    <source>
        <dbReference type="EMBL" id="MBH8554233.1"/>
    </source>
</evidence>
<accession>A0A8J7HGB2</accession>
<protein>
    <submittedName>
        <fullName evidence="1">Uncharacterized protein</fullName>
    </submittedName>
</protein>
<comment type="caution">
    <text evidence="1">The sequence shown here is derived from an EMBL/GenBank/DDBJ whole genome shotgun (WGS) entry which is preliminary data.</text>
</comment>
<dbReference type="Proteomes" id="UP000599391">
    <property type="component" value="Unassembled WGS sequence"/>
</dbReference>
<dbReference type="EMBL" id="JAECZB010000067">
    <property type="protein sequence ID" value="MBH8554233.1"/>
    <property type="molecule type" value="Genomic_DNA"/>
</dbReference>